<dbReference type="EMBL" id="SIDB01000002">
    <property type="protein sequence ID" value="KAI3436405.1"/>
    <property type="molecule type" value="Genomic_DNA"/>
</dbReference>
<keyword evidence="4" id="KW-0508">mRNA splicing</keyword>
<name>A0A9D4TWB3_CHLVU</name>
<dbReference type="GO" id="GO:0016556">
    <property type="term" value="P:mRNA modification"/>
    <property type="evidence" value="ECO:0007669"/>
    <property type="project" value="InterPro"/>
</dbReference>
<evidence type="ECO:0000256" key="1">
    <source>
        <dbReference type="ARBA" id="ARBA00004123"/>
    </source>
</evidence>
<dbReference type="Proteomes" id="UP001055712">
    <property type="component" value="Unassembled WGS sequence"/>
</dbReference>
<dbReference type="GO" id="GO:0008380">
    <property type="term" value="P:RNA splicing"/>
    <property type="evidence" value="ECO:0007669"/>
    <property type="project" value="UniProtKB-KW"/>
</dbReference>
<keyword evidence="8" id="KW-1185">Reference proteome</keyword>
<keyword evidence="6" id="KW-0175">Coiled coil</keyword>
<dbReference type="Pfam" id="PF17098">
    <property type="entry name" value="Wtap"/>
    <property type="match status" value="1"/>
</dbReference>
<proteinExistence type="inferred from homology"/>
<evidence type="ECO:0000313" key="7">
    <source>
        <dbReference type="EMBL" id="KAI3436405.1"/>
    </source>
</evidence>
<dbReference type="AlphaFoldDB" id="A0A9D4TWB3"/>
<dbReference type="InterPro" id="IPR033757">
    <property type="entry name" value="WTAP"/>
</dbReference>
<accession>A0A9D4TWB3</accession>
<gene>
    <name evidence="7" type="ORF">D9Q98_005822</name>
</gene>
<evidence type="ECO:0000256" key="5">
    <source>
        <dbReference type="ARBA" id="ARBA00023242"/>
    </source>
</evidence>
<reference evidence="7" key="2">
    <citation type="submission" date="2020-11" db="EMBL/GenBank/DDBJ databases">
        <authorList>
            <person name="Cecchin M."/>
            <person name="Marcolungo L."/>
            <person name="Rossato M."/>
            <person name="Girolomoni L."/>
            <person name="Cosentino E."/>
            <person name="Cuine S."/>
            <person name="Li-Beisson Y."/>
            <person name="Delledonne M."/>
            <person name="Ballottari M."/>
        </authorList>
    </citation>
    <scope>NUCLEOTIDE SEQUENCE</scope>
    <source>
        <strain evidence="7">211/11P</strain>
        <tissue evidence="7">Whole cell</tissue>
    </source>
</reference>
<comment type="subcellular location">
    <subcellularLocation>
        <location evidence="1">Nucleus</location>
    </subcellularLocation>
</comment>
<feature type="coiled-coil region" evidence="6">
    <location>
        <begin position="160"/>
        <end position="187"/>
    </location>
</feature>
<dbReference type="OrthoDB" id="513478at2759"/>
<dbReference type="GO" id="GO:0005634">
    <property type="term" value="C:nucleus"/>
    <property type="evidence" value="ECO:0007669"/>
    <property type="project" value="UniProtKB-SubCell"/>
</dbReference>
<evidence type="ECO:0000256" key="6">
    <source>
        <dbReference type="SAM" id="Coils"/>
    </source>
</evidence>
<keyword evidence="3" id="KW-0507">mRNA processing</keyword>
<evidence type="ECO:0000256" key="2">
    <source>
        <dbReference type="ARBA" id="ARBA00010313"/>
    </source>
</evidence>
<protein>
    <submittedName>
        <fullName evidence="7">Uncharacterized protein</fullName>
    </submittedName>
</protein>
<keyword evidence="5" id="KW-0539">Nucleus</keyword>
<dbReference type="PANTHER" id="PTHR15217:SF0">
    <property type="entry name" value="PRE-MRNA-SPLICING REGULATOR WTAP"/>
    <property type="match status" value="1"/>
</dbReference>
<comment type="similarity">
    <text evidence="2">Belongs to the fl(2)d family.</text>
</comment>
<organism evidence="7 8">
    <name type="scientific">Chlorella vulgaris</name>
    <name type="common">Green alga</name>
    <dbReference type="NCBI Taxonomy" id="3077"/>
    <lineage>
        <taxon>Eukaryota</taxon>
        <taxon>Viridiplantae</taxon>
        <taxon>Chlorophyta</taxon>
        <taxon>core chlorophytes</taxon>
        <taxon>Trebouxiophyceae</taxon>
        <taxon>Chlorellales</taxon>
        <taxon>Chlorellaceae</taxon>
        <taxon>Chlorella clade</taxon>
        <taxon>Chlorella</taxon>
    </lineage>
</organism>
<comment type="caution">
    <text evidence="7">The sequence shown here is derived from an EMBL/GenBank/DDBJ whole genome shotgun (WGS) entry which is preliminary data.</text>
</comment>
<dbReference type="GO" id="GO:0000381">
    <property type="term" value="P:regulation of alternative mRNA splicing, via spliceosome"/>
    <property type="evidence" value="ECO:0007669"/>
    <property type="project" value="InterPro"/>
</dbReference>
<evidence type="ECO:0000256" key="4">
    <source>
        <dbReference type="ARBA" id="ARBA00023187"/>
    </source>
</evidence>
<sequence>MAAATAQQWVDAFEAERAGALRGAVGPITPEAVIQALKRAHAAEQHLQKQLAALQTRQAGLQAAASQTAAENLQLRQALHSAKQAAEPSVVQLRQLLLDPAVNREFAAMRADLEARTRELAIAQLELQALKFGPDPLMAKLDRQQHEIIDLRRQVGEGRAAQLERMLAATREQLEDVRRAHGEMEEHAFQLDQQAEALAEQLLLSRRGSGPRVMQPLGGPKPYRS</sequence>
<evidence type="ECO:0000313" key="8">
    <source>
        <dbReference type="Proteomes" id="UP001055712"/>
    </source>
</evidence>
<dbReference type="PANTHER" id="PTHR15217">
    <property type="entry name" value="WILMS' TUMOR 1-ASSOCIATING PROTEIN"/>
    <property type="match status" value="1"/>
</dbReference>
<dbReference type="GO" id="GO:0006397">
    <property type="term" value="P:mRNA processing"/>
    <property type="evidence" value="ECO:0007669"/>
    <property type="project" value="UniProtKB-KW"/>
</dbReference>
<evidence type="ECO:0000256" key="3">
    <source>
        <dbReference type="ARBA" id="ARBA00022664"/>
    </source>
</evidence>
<reference evidence="7" key="1">
    <citation type="journal article" date="2019" name="Plant J.">
        <title>Chlorella vulgaris genome assembly and annotation reveals the molecular basis for metabolic acclimation to high light conditions.</title>
        <authorList>
            <person name="Cecchin M."/>
            <person name="Marcolungo L."/>
            <person name="Rossato M."/>
            <person name="Girolomoni L."/>
            <person name="Cosentino E."/>
            <person name="Cuine S."/>
            <person name="Li-Beisson Y."/>
            <person name="Delledonne M."/>
            <person name="Ballottari M."/>
        </authorList>
    </citation>
    <scope>NUCLEOTIDE SEQUENCE</scope>
    <source>
        <strain evidence="7">211/11P</strain>
    </source>
</reference>